<dbReference type="Proteomes" id="UP000298471">
    <property type="component" value="Unassembled WGS sequence"/>
</dbReference>
<evidence type="ECO:0000313" key="4">
    <source>
        <dbReference type="Proteomes" id="UP000298471"/>
    </source>
</evidence>
<feature type="transmembrane region" description="Helical" evidence="1">
    <location>
        <begin position="269"/>
        <end position="291"/>
    </location>
</feature>
<feature type="transmembrane region" description="Helical" evidence="1">
    <location>
        <begin position="232"/>
        <end position="249"/>
    </location>
</feature>
<dbReference type="InterPro" id="IPR009597">
    <property type="entry name" value="DUF1206"/>
</dbReference>
<comment type="caution">
    <text evidence="3">The sequence shown here is derived from an EMBL/GenBank/DDBJ whole genome shotgun (WGS) entry which is preliminary data.</text>
</comment>
<dbReference type="Pfam" id="PF06724">
    <property type="entry name" value="DUF1206"/>
    <property type="match status" value="3"/>
</dbReference>
<dbReference type="EMBL" id="SRMB01000002">
    <property type="protein sequence ID" value="TGE27473.1"/>
    <property type="molecule type" value="Genomic_DNA"/>
</dbReference>
<feature type="transmembrane region" description="Helical" evidence="1">
    <location>
        <begin position="133"/>
        <end position="150"/>
    </location>
</feature>
<sequence>MGYRYELHLNHSCCVSGSLIQSDPTAMASISSTLPHPSPSQGIRTLARFGFAAKGAVYLTMGILALLAATGMQGGKTTDKQQAVQAIQDLPMGRFLLGLIALGLAGYVIWRFTQALRDTENKGNGAKGIARRIGYAASGLFYVALAYYAGKAAWENTSVSSAGGSGNTKQSLVATLMEQSYGPWLVGAIGLFIIGTGLYQIWRAYSGKFAKHVNASSLPAEQQRVVYRTGQVGYTARGIVMAIIGYFFVQAARHSNPGEVNDTEGAFDLLSSMGPMVLGVVALGLVAYGVYQIVQAKYPVLNGV</sequence>
<accession>A0A4Z0QE68</accession>
<dbReference type="AlphaFoldDB" id="A0A4Z0QE68"/>
<feature type="transmembrane region" description="Helical" evidence="1">
    <location>
        <begin position="51"/>
        <end position="72"/>
    </location>
</feature>
<keyword evidence="1" id="KW-1133">Transmembrane helix</keyword>
<organism evidence="3 4">
    <name type="scientific">Hymenobacter metallicola</name>
    <dbReference type="NCBI Taxonomy" id="2563114"/>
    <lineage>
        <taxon>Bacteria</taxon>
        <taxon>Pseudomonadati</taxon>
        <taxon>Bacteroidota</taxon>
        <taxon>Cytophagia</taxon>
        <taxon>Cytophagales</taxon>
        <taxon>Hymenobacteraceae</taxon>
        <taxon>Hymenobacter</taxon>
    </lineage>
</organism>
<evidence type="ECO:0000313" key="3">
    <source>
        <dbReference type="EMBL" id="TGE27473.1"/>
    </source>
</evidence>
<feature type="transmembrane region" description="Helical" evidence="1">
    <location>
        <begin position="181"/>
        <end position="202"/>
    </location>
</feature>
<protein>
    <submittedName>
        <fullName evidence="3">DUF1206 domain-containing protein</fullName>
    </submittedName>
</protein>
<feature type="domain" description="DUF1206" evidence="2">
    <location>
        <begin position="49"/>
        <end position="117"/>
    </location>
</feature>
<proteinExistence type="predicted"/>
<feature type="transmembrane region" description="Helical" evidence="1">
    <location>
        <begin position="92"/>
        <end position="112"/>
    </location>
</feature>
<keyword evidence="1" id="KW-0812">Transmembrane</keyword>
<evidence type="ECO:0000256" key="1">
    <source>
        <dbReference type="SAM" id="Phobius"/>
    </source>
</evidence>
<feature type="domain" description="DUF1206" evidence="2">
    <location>
        <begin position="133"/>
        <end position="206"/>
    </location>
</feature>
<dbReference type="OrthoDB" id="5702018at2"/>
<name>A0A4Z0QE68_9BACT</name>
<reference evidence="3 4" key="1">
    <citation type="submission" date="2019-04" db="EMBL/GenBank/DDBJ databases">
        <authorList>
            <person name="Feng G."/>
            <person name="Zhang J."/>
            <person name="Zhu H."/>
        </authorList>
    </citation>
    <scope>NUCLEOTIDE SEQUENCE [LARGE SCALE GENOMIC DNA]</scope>
    <source>
        <strain evidence="3 4">9PBR-1</strain>
    </source>
</reference>
<evidence type="ECO:0000259" key="2">
    <source>
        <dbReference type="Pfam" id="PF06724"/>
    </source>
</evidence>
<keyword evidence="4" id="KW-1185">Reference proteome</keyword>
<gene>
    <name evidence="3" type="ORF">E5K02_13940</name>
</gene>
<feature type="domain" description="DUF1206" evidence="2">
    <location>
        <begin position="232"/>
        <end position="298"/>
    </location>
</feature>
<keyword evidence="1" id="KW-0472">Membrane</keyword>